<evidence type="ECO:0000313" key="3">
    <source>
        <dbReference type="Proteomes" id="UP000273611"/>
    </source>
</evidence>
<proteinExistence type="predicted"/>
<sequence length="71" mass="7682">MRLDFGHRDREALLKGYLPYLVGTLAGLLLALTISGLLTLQGTPQLMLFALLPAIGGAIAERVSERRSGKF</sequence>
<protein>
    <submittedName>
        <fullName evidence="2">Uncharacterized protein</fullName>
    </submittedName>
</protein>
<dbReference type="Proteomes" id="UP000273611">
    <property type="component" value="Unassembled WGS sequence"/>
</dbReference>
<comment type="caution">
    <text evidence="2">The sequence shown here is derived from an EMBL/GenBank/DDBJ whole genome shotgun (WGS) entry which is preliminary data.</text>
</comment>
<evidence type="ECO:0000256" key="1">
    <source>
        <dbReference type="SAM" id="Phobius"/>
    </source>
</evidence>
<keyword evidence="1" id="KW-0812">Transmembrane</keyword>
<reference evidence="2 3" key="1">
    <citation type="journal article" date="2015" name="Int. J. Syst. Evol. Microbiol.">
        <title>Rhizobium anhuiense sp. nov., isolated from effective nodules of Vicia faba and Pisum sativum.</title>
        <authorList>
            <person name="Zhang Y.J."/>
            <person name="Zheng W.T."/>
            <person name="Everall I."/>
            <person name="Young J.P."/>
            <person name="Zhang X.X."/>
            <person name="Tian C.F."/>
            <person name="Sui X.H."/>
            <person name="Wang E.T."/>
            <person name="Chen W.X."/>
        </authorList>
    </citation>
    <scope>NUCLEOTIDE SEQUENCE [LARGE SCALE GENOMIC DNA]</scope>
    <source>
        <strain evidence="2 3">CCBAU 23252</strain>
    </source>
</reference>
<keyword evidence="1" id="KW-0472">Membrane</keyword>
<keyword evidence="1" id="KW-1133">Transmembrane helix</keyword>
<name>A0A432NGE9_9HYPH</name>
<organism evidence="2 3">
    <name type="scientific">Rhizobium anhuiense</name>
    <dbReference type="NCBI Taxonomy" id="1184720"/>
    <lineage>
        <taxon>Bacteria</taxon>
        <taxon>Pseudomonadati</taxon>
        <taxon>Pseudomonadota</taxon>
        <taxon>Alphaproteobacteria</taxon>
        <taxon>Hyphomicrobiales</taxon>
        <taxon>Rhizobiaceae</taxon>
        <taxon>Rhizobium/Agrobacterium group</taxon>
        <taxon>Rhizobium</taxon>
    </lineage>
</organism>
<dbReference type="EMBL" id="RIBW01000013">
    <property type="protein sequence ID" value="RUL98612.1"/>
    <property type="molecule type" value="Genomic_DNA"/>
</dbReference>
<accession>A0A432NGE9</accession>
<feature type="transmembrane region" description="Helical" evidence="1">
    <location>
        <begin position="20"/>
        <end position="40"/>
    </location>
</feature>
<dbReference type="AlphaFoldDB" id="A0A432NGE9"/>
<evidence type="ECO:0000313" key="2">
    <source>
        <dbReference type="EMBL" id="RUL98612.1"/>
    </source>
</evidence>
<gene>
    <name evidence="2" type="ORF">EEQ99_24395</name>
</gene>
<feature type="transmembrane region" description="Helical" evidence="1">
    <location>
        <begin position="46"/>
        <end position="63"/>
    </location>
</feature>